<evidence type="ECO:0000313" key="3">
    <source>
        <dbReference type="Proteomes" id="UP000070544"/>
    </source>
</evidence>
<reference evidence="2 3" key="1">
    <citation type="journal article" date="2015" name="Genome Biol. Evol.">
        <title>Phylogenomic analyses indicate that early fungi evolved digesting cell walls of algal ancestors of land plants.</title>
        <authorList>
            <person name="Chang Y."/>
            <person name="Wang S."/>
            <person name="Sekimoto S."/>
            <person name="Aerts A.L."/>
            <person name="Choi C."/>
            <person name="Clum A."/>
            <person name="LaButti K.M."/>
            <person name="Lindquist E.A."/>
            <person name="Yee Ngan C."/>
            <person name="Ohm R.A."/>
            <person name="Salamov A.A."/>
            <person name="Grigoriev I.V."/>
            <person name="Spatafora J.W."/>
            <person name="Berbee M.L."/>
        </authorList>
    </citation>
    <scope>NUCLEOTIDE SEQUENCE [LARGE SCALE GENOMIC DNA]</scope>
    <source>
        <strain evidence="2 3">JEL478</strain>
    </source>
</reference>
<proteinExistence type="predicted"/>
<accession>A0A139APG1</accession>
<gene>
    <name evidence="2" type="ORF">M427DRAFT_53569</name>
</gene>
<sequence>MNSFTLHQANSLEIFITLSEQQALSWFCLMSCIVYTQPDRRSNPKLVETVKLSHDTASTHANGPVLPLDTLDIAQIPDTQSQSRVQEIQKKHTICSSKWKGPSDVLSSTSTFSKQLLPCSLPLPLISPTQNPNPPQRDPRPTSTRLAERTAQHATEFRSRVCAQCDAAQ</sequence>
<organism evidence="2 3">
    <name type="scientific">Gonapodya prolifera (strain JEL478)</name>
    <name type="common">Monoblepharis prolifera</name>
    <dbReference type="NCBI Taxonomy" id="1344416"/>
    <lineage>
        <taxon>Eukaryota</taxon>
        <taxon>Fungi</taxon>
        <taxon>Fungi incertae sedis</taxon>
        <taxon>Chytridiomycota</taxon>
        <taxon>Chytridiomycota incertae sedis</taxon>
        <taxon>Monoblepharidomycetes</taxon>
        <taxon>Monoblepharidales</taxon>
        <taxon>Gonapodyaceae</taxon>
        <taxon>Gonapodya</taxon>
    </lineage>
</organism>
<evidence type="ECO:0000313" key="2">
    <source>
        <dbReference type="EMBL" id="KXS18612.1"/>
    </source>
</evidence>
<keyword evidence="3" id="KW-1185">Reference proteome</keyword>
<protein>
    <submittedName>
        <fullName evidence="2">Uncharacterized protein</fullName>
    </submittedName>
</protein>
<dbReference type="EMBL" id="KQ965741">
    <property type="protein sequence ID" value="KXS18612.1"/>
    <property type="molecule type" value="Genomic_DNA"/>
</dbReference>
<dbReference type="AlphaFoldDB" id="A0A139APG1"/>
<name>A0A139APG1_GONPJ</name>
<evidence type="ECO:0000256" key="1">
    <source>
        <dbReference type="SAM" id="MobiDB-lite"/>
    </source>
</evidence>
<feature type="region of interest" description="Disordered" evidence="1">
    <location>
        <begin position="123"/>
        <end position="153"/>
    </location>
</feature>
<dbReference type="Proteomes" id="UP000070544">
    <property type="component" value="Unassembled WGS sequence"/>
</dbReference>